<protein>
    <submittedName>
        <fullName evidence="2">Uncharacterized protein</fullName>
    </submittedName>
</protein>
<dbReference type="GeneID" id="43666426"/>
<accession>A0A5N7DH73</accession>
<dbReference type="Proteomes" id="UP000325579">
    <property type="component" value="Unassembled WGS sequence"/>
</dbReference>
<dbReference type="EMBL" id="ML736763">
    <property type="protein sequence ID" value="KAE8405008.1"/>
    <property type="molecule type" value="Genomic_DNA"/>
</dbReference>
<feature type="non-terminal residue" evidence="2">
    <location>
        <position position="102"/>
    </location>
</feature>
<organism evidence="2 3">
    <name type="scientific">Aspergillus pseudonomiae</name>
    <dbReference type="NCBI Taxonomy" id="1506151"/>
    <lineage>
        <taxon>Eukaryota</taxon>
        <taxon>Fungi</taxon>
        <taxon>Dikarya</taxon>
        <taxon>Ascomycota</taxon>
        <taxon>Pezizomycotina</taxon>
        <taxon>Eurotiomycetes</taxon>
        <taxon>Eurotiomycetidae</taxon>
        <taxon>Eurotiales</taxon>
        <taxon>Aspergillaceae</taxon>
        <taxon>Aspergillus</taxon>
        <taxon>Aspergillus subgen. Circumdati</taxon>
    </lineage>
</organism>
<evidence type="ECO:0000256" key="1">
    <source>
        <dbReference type="SAM" id="Phobius"/>
    </source>
</evidence>
<keyword evidence="1" id="KW-0472">Membrane</keyword>
<dbReference type="RefSeq" id="XP_031942327.1">
    <property type="nucleotide sequence ID" value="XM_032081735.1"/>
</dbReference>
<reference evidence="2 3" key="1">
    <citation type="submission" date="2019-04" db="EMBL/GenBank/DDBJ databases">
        <authorList>
            <consortium name="DOE Joint Genome Institute"/>
            <person name="Mondo S."/>
            <person name="Kjaerbolling I."/>
            <person name="Vesth T."/>
            <person name="Frisvad J.C."/>
            <person name="Nybo J.L."/>
            <person name="Theobald S."/>
            <person name="Kildgaard S."/>
            <person name="Isbrandt T."/>
            <person name="Kuo A."/>
            <person name="Sato A."/>
            <person name="Lyhne E.K."/>
            <person name="Kogle M.E."/>
            <person name="Wiebenga A."/>
            <person name="Kun R.S."/>
            <person name="Lubbers R.J."/>
            <person name="Makela M.R."/>
            <person name="Barry K."/>
            <person name="Chovatia M."/>
            <person name="Clum A."/>
            <person name="Daum C."/>
            <person name="Haridas S."/>
            <person name="He G."/>
            <person name="LaButti K."/>
            <person name="Lipzen A."/>
            <person name="Riley R."/>
            <person name="Salamov A."/>
            <person name="Simmons B.A."/>
            <person name="Magnuson J.K."/>
            <person name="Henrissat B."/>
            <person name="Mortensen U.H."/>
            <person name="Larsen T.O."/>
            <person name="Devries R.P."/>
            <person name="Grigoriev I.V."/>
            <person name="Machida M."/>
            <person name="Baker S.E."/>
            <person name="Andersen M.R."/>
            <person name="Cantor M.N."/>
            <person name="Hua S.X."/>
        </authorList>
    </citation>
    <scope>NUCLEOTIDE SEQUENCE [LARGE SCALE GENOMIC DNA]</scope>
    <source>
        <strain evidence="2 3">CBS 119388</strain>
    </source>
</reference>
<evidence type="ECO:0000313" key="2">
    <source>
        <dbReference type="EMBL" id="KAE8405008.1"/>
    </source>
</evidence>
<keyword evidence="3" id="KW-1185">Reference proteome</keyword>
<evidence type="ECO:0000313" key="3">
    <source>
        <dbReference type="Proteomes" id="UP000325579"/>
    </source>
</evidence>
<name>A0A5N7DH73_9EURO</name>
<keyword evidence="1" id="KW-1133">Transmembrane helix</keyword>
<gene>
    <name evidence="2" type="ORF">BDV37DRAFT_246239</name>
</gene>
<keyword evidence="1" id="KW-0812">Transmembrane</keyword>
<sequence length="102" mass="11116">MRHLDPNTPQRLYTDASTISGITLLASIYDPPLLWLISCLIHCLRIVAVGLITCGVFRGSVTIDNRLVTVLPYAASHSAGTVLHSECRYLSSSRIVYLSSGL</sequence>
<dbReference type="AlphaFoldDB" id="A0A5N7DH73"/>
<feature type="transmembrane region" description="Helical" evidence="1">
    <location>
        <begin position="35"/>
        <end position="57"/>
    </location>
</feature>
<proteinExistence type="predicted"/>